<proteinExistence type="predicted"/>
<dbReference type="GO" id="GO:0016757">
    <property type="term" value="F:glycosyltransferase activity"/>
    <property type="evidence" value="ECO:0007669"/>
    <property type="project" value="UniProtKB-KW"/>
</dbReference>
<dbReference type="Gene3D" id="3.40.50.2000">
    <property type="entry name" value="Glycogen Phosphorylase B"/>
    <property type="match status" value="2"/>
</dbReference>
<comment type="caution">
    <text evidence="4">The sequence shown here is derived from an EMBL/GenBank/DDBJ whole genome shotgun (WGS) entry which is preliminary data.</text>
</comment>
<dbReference type="InterPro" id="IPR050194">
    <property type="entry name" value="Glycosyltransferase_grp1"/>
</dbReference>
<dbReference type="Proteomes" id="UP000523863">
    <property type="component" value="Unassembled WGS sequence"/>
</dbReference>
<dbReference type="Pfam" id="PF13439">
    <property type="entry name" value="Glyco_transf_4"/>
    <property type="match status" value="1"/>
</dbReference>
<accession>A0A7W8YBC1</accession>
<evidence type="ECO:0000256" key="2">
    <source>
        <dbReference type="ARBA" id="ARBA00022679"/>
    </source>
</evidence>
<gene>
    <name evidence="4" type="ORF">BKA12_001185</name>
</gene>
<dbReference type="RefSeq" id="WP_183641459.1">
    <property type="nucleotide sequence ID" value="NZ_JACHBL010000001.1"/>
</dbReference>
<keyword evidence="1" id="KW-0328">Glycosyltransferase</keyword>
<evidence type="ECO:0000259" key="3">
    <source>
        <dbReference type="Pfam" id="PF13439"/>
    </source>
</evidence>
<dbReference type="PANTHER" id="PTHR45947:SF13">
    <property type="entry name" value="TRANSFERASE"/>
    <property type="match status" value="1"/>
</dbReference>
<sequence>MPLHVAIFIDQHSETLGGMQTSVRLQKKFLERLGHRVTLVSPALRHRHDADPYIIELPSIPAGPGEYAMFVPNGFTRAVLDRELAKRPPLDLIHIQGDFWAAIAGYQLADRRRLPVVHTMHNNVHVGIEATMPVPKVVVRGLGEWQKRSLGLRGPAASTAWEFLGNFAQRANAVTAPSSHFAQLLEDEQVFQPVRVVSNGLDDDIATELLSGASSQASTTFPISSNGVGSREAEKRARPRLSWTGRFSQEKRLLPFLEAVKLSGIDADIHIFGGGALQKQAEAIAGSITTATVHFRGSVPYPTMLRELQLADALVQTSIGFESQGMTVFEAAALGTPSILADHRIAADLPEGSMWLTTSDDVAGLAHALETATADISNGSGPSTAAYDPTSFFQSAKTELMLELYREALGQRASTS</sequence>
<protein>
    <submittedName>
        <fullName evidence="4">Glycosyltransferase involved in cell wall biosynthesis</fullName>
    </submittedName>
</protein>
<keyword evidence="5" id="KW-1185">Reference proteome</keyword>
<organism evidence="4 5">
    <name type="scientific">Neomicrococcus lactis</name>
    <dbReference type="NCBI Taxonomy" id="732241"/>
    <lineage>
        <taxon>Bacteria</taxon>
        <taxon>Bacillati</taxon>
        <taxon>Actinomycetota</taxon>
        <taxon>Actinomycetes</taxon>
        <taxon>Micrococcales</taxon>
        <taxon>Micrococcaceae</taxon>
        <taxon>Neomicrococcus</taxon>
    </lineage>
</organism>
<dbReference type="AlphaFoldDB" id="A0A7W8YBC1"/>
<evidence type="ECO:0000313" key="5">
    <source>
        <dbReference type="Proteomes" id="UP000523863"/>
    </source>
</evidence>
<dbReference type="SUPFAM" id="SSF53756">
    <property type="entry name" value="UDP-Glycosyltransferase/glycogen phosphorylase"/>
    <property type="match status" value="1"/>
</dbReference>
<dbReference type="EMBL" id="JACHBL010000001">
    <property type="protein sequence ID" value="MBB5598105.1"/>
    <property type="molecule type" value="Genomic_DNA"/>
</dbReference>
<keyword evidence="2 4" id="KW-0808">Transferase</keyword>
<evidence type="ECO:0000313" key="4">
    <source>
        <dbReference type="EMBL" id="MBB5598105.1"/>
    </source>
</evidence>
<dbReference type="InterPro" id="IPR028098">
    <property type="entry name" value="Glyco_trans_4-like_N"/>
</dbReference>
<evidence type="ECO:0000256" key="1">
    <source>
        <dbReference type="ARBA" id="ARBA00022676"/>
    </source>
</evidence>
<name>A0A7W8YBC1_9MICC</name>
<reference evidence="4 5" key="1">
    <citation type="submission" date="2020-08" db="EMBL/GenBank/DDBJ databases">
        <title>Sequencing the genomes of 1000 actinobacteria strains.</title>
        <authorList>
            <person name="Klenk H.-P."/>
        </authorList>
    </citation>
    <scope>NUCLEOTIDE SEQUENCE [LARGE SCALE GENOMIC DNA]</scope>
    <source>
        <strain evidence="4 5">DSM 23694</strain>
    </source>
</reference>
<feature type="domain" description="Glycosyltransferase subfamily 4-like N-terminal" evidence="3">
    <location>
        <begin position="17"/>
        <end position="204"/>
    </location>
</feature>
<dbReference type="GO" id="GO:1901137">
    <property type="term" value="P:carbohydrate derivative biosynthetic process"/>
    <property type="evidence" value="ECO:0007669"/>
    <property type="project" value="UniProtKB-ARBA"/>
</dbReference>
<dbReference type="PANTHER" id="PTHR45947">
    <property type="entry name" value="SULFOQUINOVOSYL TRANSFERASE SQD2"/>
    <property type="match status" value="1"/>
</dbReference>
<dbReference type="Pfam" id="PF13692">
    <property type="entry name" value="Glyco_trans_1_4"/>
    <property type="match status" value="1"/>
</dbReference>